<evidence type="ECO:0000256" key="8">
    <source>
        <dbReference type="ARBA" id="ARBA00023204"/>
    </source>
</evidence>
<keyword evidence="13" id="KW-0326">Glycosidase</keyword>
<dbReference type="SUPFAM" id="SSF52141">
    <property type="entry name" value="Uracil-DNA glycosylase-like"/>
    <property type="match status" value="1"/>
</dbReference>
<evidence type="ECO:0000256" key="4">
    <source>
        <dbReference type="ARBA" id="ARBA00012030"/>
    </source>
</evidence>
<evidence type="ECO:0000313" key="13">
    <source>
        <dbReference type="EMBL" id="MBD1391288.1"/>
    </source>
</evidence>
<name>A0A8J6QW97_9GAMM</name>
<evidence type="ECO:0000256" key="11">
    <source>
        <dbReference type="RuleBase" id="RU003780"/>
    </source>
</evidence>
<organism evidence="13 14">
    <name type="scientific">Neiella litorisoli</name>
    <dbReference type="NCBI Taxonomy" id="2771431"/>
    <lineage>
        <taxon>Bacteria</taxon>
        <taxon>Pseudomonadati</taxon>
        <taxon>Pseudomonadota</taxon>
        <taxon>Gammaproteobacteria</taxon>
        <taxon>Alteromonadales</taxon>
        <taxon>Echinimonadaceae</taxon>
        <taxon>Neiella</taxon>
    </lineage>
</organism>
<accession>A0A8J6QW97</accession>
<evidence type="ECO:0000256" key="6">
    <source>
        <dbReference type="ARBA" id="ARBA00022763"/>
    </source>
</evidence>
<evidence type="ECO:0000256" key="9">
    <source>
        <dbReference type="HAMAP-Rule" id="MF_00148"/>
    </source>
</evidence>
<dbReference type="HAMAP" id="MF_00148">
    <property type="entry name" value="UDG"/>
    <property type="match status" value="1"/>
</dbReference>
<comment type="caution">
    <text evidence="13">The sequence shown here is derived from an EMBL/GenBank/DDBJ whole genome shotgun (WGS) entry which is preliminary data.</text>
</comment>
<keyword evidence="6 9" id="KW-0227">DNA damage</keyword>
<dbReference type="Pfam" id="PF03167">
    <property type="entry name" value="UDG"/>
    <property type="match status" value="1"/>
</dbReference>
<comment type="similarity">
    <text evidence="3 9 11">Belongs to the uracil-DNA glycosylase (UDG) superfamily. UNG family.</text>
</comment>
<dbReference type="Gene3D" id="3.40.470.10">
    <property type="entry name" value="Uracil-DNA glycosylase-like domain"/>
    <property type="match status" value="1"/>
</dbReference>
<dbReference type="PANTHER" id="PTHR11264">
    <property type="entry name" value="URACIL-DNA GLYCOSYLASE"/>
    <property type="match status" value="1"/>
</dbReference>
<evidence type="ECO:0000256" key="1">
    <source>
        <dbReference type="ARBA" id="ARBA00001400"/>
    </source>
</evidence>
<dbReference type="InterPro" id="IPR002043">
    <property type="entry name" value="UDG_fam1"/>
</dbReference>
<dbReference type="Proteomes" id="UP000638014">
    <property type="component" value="Unassembled WGS sequence"/>
</dbReference>
<evidence type="ECO:0000256" key="10">
    <source>
        <dbReference type="PROSITE-ProRule" id="PRU10072"/>
    </source>
</evidence>
<sequence length="233" mass="25830">MVSAIDQVTGYWKTFFAEQLEQDYMKALSQFLREQKQQGQVIYPASENIFKAFEWTPLEQVKVVIIGQDPYHGPGQAHGLSFSVPAGVDQPPSLKNIFKELNRDLGIGAPNHGCLEAWAKRGVLLLNSVLTVPDGDAGGHQKKGWEQFTNAALQAINDRCKHVVFLSWGRFAHGVCEQIDVTKHAVIKTSHPSPLGANRAGKDFASFVGSGCFSQANRWLMEQKIAPVNWQID</sequence>
<dbReference type="SMART" id="SM00986">
    <property type="entry name" value="UDG"/>
    <property type="match status" value="1"/>
</dbReference>
<dbReference type="GO" id="GO:0004844">
    <property type="term" value="F:uracil DNA N-glycosylase activity"/>
    <property type="evidence" value="ECO:0007669"/>
    <property type="project" value="UniProtKB-UniRule"/>
</dbReference>
<keyword evidence="8 9" id="KW-0234">DNA repair</keyword>
<keyword evidence="14" id="KW-1185">Reference proteome</keyword>
<dbReference type="PROSITE" id="PS00130">
    <property type="entry name" value="U_DNA_GLYCOSYLASE"/>
    <property type="match status" value="1"/>
</dbReference>
<comment type="catalytic activity">
    <reaction evidence="1 9 11">
        <text>Hydrolyzes single-stranded DNA or mismatched double-stranded DNA and polynucleotides, releasing free uracil.</text>
        <dbReference type="EC" id="3.2.2.27"/>
    </reaction>
</comment>
<evidence type="ECO:0000259" key="12">
    <source>
        <dbReference type="SMART" id="SM00986"/>
    </source>
</evidence>
<proteinExistence type="inferred from homology"/>
<dbReference type="GO" id="GO:0097510">
    <property type="term" value="P:base-excision repair, AP site formation via deaminated base removal"/>
    <property type="evidence" value="ECO:0007669"/>
    <property type="project" value="TreeGrafter"/>
</dbReference>
<dbReference type="NCBIfam" id="TIGR00628">
    <property type="entry name" value="ung"/>
    <property type="match status" value="1"/>
</dbReference>
<dbReference type="InterPro" id="IPR005122">
    <property type="entry name" value="Uracil-DNA_glycosylase-like"/>
</dbReference>
<gene>
    <name evidence="9 13" type="primary">ung</name>
    <name evidence="13" type="ORF">IC617_17820</name>
</gene>
<dbReference type="AlphaFoldDB" id="A0A8J6QW97"/>
<dbReference type="InterPro" id="IPR036895">
    <property type="entry name" value="Uracil-DNA_glycosylase-like_sf"/>
</dbReference>
<feature type="domain" description="Uracil-DNA glycosylase-like" evidence="12">
    <location>
        <begin position="54"/>
        <end position="220"/>
    </location>
</feature>
<keyword evidence="9" id="KW-0963">Cytoplasm</keyword>
<dbReference type="GO" id="GO:0005737">
    <property type="term" value="C:cytoplasm"/>
    <property type="evidence" value="ECO:0007669"/>
    <property type="project" value="UniProtKB-SubCell"/>
</dbReference>
<evidence type="ECO:0000256" key="3">
    <source>
        <dbReference type="ARBA" id="ARBA00008184"/>
    </source>
</evidence>
<feature type="active site" description="Proton acceptor" evidence="9 10">
    <location>
        <position position="69"/>
    </location>
</feature>
<comment type="subcellular location">
    <subcellularLocation>
        <location evidence="9">Cytoplasm</location>
    </subcellularLocation>
</comment>
<dbReference type="NCBIfam" id="NF003588">
    <property type="entry name" value="PRK05254.1-1"/>
    <property type="match status" value="1"/>
</dbReference>
<dbReference type="NCBIfam" id="NF003589">
    <property type="entry name" value="PRK05254.1-2"/>
    <property type="match status" value="1"/>
</dbReference>
<dbReference type="EMBL" id="JACXAF010000033">
    <property type="protein sequence ID" value="MBD1391288.1"/>
    <property type="molecule type" value="Genomic_DNA"/>
</dbReference>
<protein>
    <recommendedName>
        <fullName evidence="5 9">Uracil-DNA glycosylase</fullName>
        <shortName evidence="9">UDG</shortName>
        <ecNumber evidence="4 9">3.2.2.27</ecNumber>
    </recommendedName>
</protein>
<keyword evidence="7 9" id="KW-0378">Hydrolase</keyword>
<reference evidence="13" key="1">
    <citation type="submission" date="2020-09" db="EMBL/GenBank/DDBJ databases">
        <title>A novel bacterium of genus Neiella, isolated from South China Sea.</title>
        <authorList>
            <person name="Huang H."/>
            <person name="Mo K."/>
            <person name="Hu Y."/>
        </authorList>
    </citation>
    <scope>NUCLEOTIDE SEQUENCE</scope>
    <source>
        <strain evidence="13">HB171785</strain>
    </source>
</reference>
<evidence type="ECO:0000256" key="7">
    <source>
        <dbReference type="ARBA" id="ARBA00022801"/>
    </source>
</evidence>
<dbReference type="SMART" id="SM00987">
    <property type="entry name" value="UreE_C"/>
    <property type="match status" value="1"/>
</dbReference>
<dbReference type="NCBIfam" id="NF003591">
    <property type="entry name" value="PRK05254.1-4"/>
    <property type="match status" value="1"/>
</dbReference>
<evidence type="ECO:0000256" key="2">
    <source>
        <dbReference type="ARBA" id="ARBA00002631"/>
    </source>
</evidence>
<comment type="function">
    <text evidence="2 9 11">Excises uracil residues from the DNA which can arise as a result of misincorporation of dUMP residues by DNA polymerase or due to deamination of cytosine.</text>
</comment>
<dbReference type="EC" id="3.2.2.27" evidence="4 9"/>
<dbReference type="InterPro" id="IPR018085">
    <property type="entry name" value="Ura-DNA_Glyclase_AS"/>
</dbReference>
<dbReference type="PANTHER" id="PTHR11264:SF0">
    <property type="entry name" value="URACIL-DNA GLYCOSYLASE"/>
    <property type="match status" value="1"/>
</dbReference>
<evidence type="ECO:0000313" key="14">
    <source>
        <dbReference type="Proteomes" id="UP000638014"/>
    </source>
</evidence>
<dbReference type="FunFam" id="3.40.470.10:FF:000001">
    <property type="entry name" value="Uracil-DNA glycosylase"/>
    <property type="match status" value="1"/>
</dbReference>
<dbReference type="CDD" id="cd10027">
    <property type="entry name" value="UDG-F1-like"/>
    <property type="match status" value="1"/>
</dbReference>
<evidence type="ECO:0000256" key="5">
    <source>
        <dbReference type="ARBA" id="ARBA00018429"/>
    </source>
</evidence>
<dbReference type="NCBIfam" id="NF003592">
    <property type="entry name" value="PRK05254.1-5"/>
    <property type="match status" value="1"/>
</dbReference>